<dbReference type="PANTHER" id="PTHR38041:SF1">
    <property type="entry name" value="CHORISMATE MUTASE"/>
    <property type="match status" value="1"/>
</dbReference>
<dbReference type="PANTHER" id="PTHR38041">
    <property type="entry name" value="CHORISMATE MUTASE"/>
    <property type="match status" value="1"/>
</dbReference>
<dbReference type="NCBIfam" id="TIGR01795">
    <property type="entry name" value="CM_mono_cladeE"/>
    <property type="match status" value="1"/>
</dbReference>
<organism evidence="4 5">
    <name type="scientific">Glaciibacter psychrotolerans</name>
    <dbReference type="NCBI Taxonomy" id="670054"/>
    <lineage>
        <taxon>Bacteria</taxon>
        <taxon>Bacillati</taxon>
        <taxon>Actinomycetota</taxon>
        <taxon>Actinomycetes</taxon>
        <taxon>Micrococcales</taxon>
        <taxon>Microbacteriaceae</taxon>
        <taxon>Glaciibacter</taxon>
    </lineage>
</organism>
<proteinExistence type="predicted"/>
<dbReference type="AlphaFoldDB" id="A0A7Z0J797"/>
<dbReference type="InterPro" id="IPR051331">
    <property type="entry name" value="Chorismate_mutase-related"/>
</dbReference>
<feature type="region of interest" description="Disordered" evidence="2">
    <location>
        <begin position="124"/>
        <end position="187"/>
    </location>
</feature>
<comment type="caution">
    <text evidence="4">The sequence shown here is derived from an EMBL/GenBank/DDBJ whole genome shotgun (WGS) entry which is preliminary data.</text>
</comment>
<dbReference type="GO" id="GO:0046417">
    <property type="term" value="P:chorismate metabolic process"/>
    <property type="evidence" value="ECO:0007669"/>
    <property type="project" value="InterPro"/>
</dbReference>
<evidence type="ECO:0000256" key="1">
    <source>
        <dbReference type="ARBA" id="ARBA00023235"/>
    </source>
</evidence>
<gene>
    <name evidence="4" type="ORF">HNR05_003066</name>
</gene>
<dbReference type="InterPro" id="IPR036263">
    <property type="entry name" value="Chorismate_II_sf"/>
</dbReference>
<dbReference type="InterPro" id="IPR036979">
    <property type="entry name" value="CM_dom_sf"/>
</dbReference>
<evidence type="ECO:0000256" key="2">
    <source>
        <dbReference type="SAM" id="MobiDB-lite"/>
    </source>
</evidence>
<dbReference type="GO" id="GO:0009697">
    <property type="term" value="P:salicylic acid biosynthetic process"/>
    <property type="evidence" value="ECO:0007669"/>
    <property type="project" value="TreeGrafter"/>
</dbReference>
<keyword evidence="5" id="KW-1185">Reference proteome</keyword>
<dbReference type="InterPro" id="IPR002701">
    <property type="entry name" value="CM_II_prokaryot"/>
</dbReference>
<evidence type="ECO:0000259" key="3">
    <source>
        <dbReference type="PROSITE" id="PS51168"/>
    </source>
</evidence>
<name>A0A7Z0J797_9MICO</name>
<evidence type="ECO:0000313" key="4">
    <source>
        <dbReference type="EMBL" id="NYJ21275.1"/>
    </source>
</evidence>
<dbReference type="PROSITE" id="PS51168">
    <property type="entry name" value="CHORISMATE_MUT_2"/>
    <property type="match status" value="1"/>
</dbReference>
<dbReference type="EMBL" id="JACCFM010000001">
    <property type="protein sequence ID" value="NYJ21275.1"/>
    <property type="molecule type" value="Genomic_DNA"/>
</dbReference>
<feature type="domain" description="Chorismate mutase" evidence="3">
    <location>
        <begin position="13"/>
        <end position="104"/>
    </location>
</feature>
<dbReference type="SUPFAM" id="SSF48600">
    <property type="entry name" value="Chorismate mutase II"/>
    <property type="match status" value="1"/>
</dbReference>
<accession>A0A7Z0J797</accession>
<dbReference type="NCBIfam" id="NF006691">
    <property type="entry name" value="PRK09239.1"/>
    <property type="match status" value="1"/>
</dbReference>
<dbReference type="Proteomes" id="UP000537260">
    <property type="component" value="Unassembled WGS sequence"/>
</dbReference>
<dbReference type="SMART" id="SM00830">
    <property type="entry name" value="CM_2"/>
    <property type="match status" value="1"/>
</dbReference>
<dbReference type="Pfam" id="PF01817">
    <property type="entry name" value="CM_2"/>
    <property type="match status" value="1"/>
</dbReference>
<dbReference type="Gene3D" id="1.20.59.10">
    <property type="entry name" value="Chorismate mutase"/>
    <property type="match status" value="1"/>
</dbReference>
<protein>
    <submittedName>
        <fullName evidence="4">Monofunctional chorismate mutase</fullName>
    </submittedName>
</protein>
<sequence length="187" mass="19408">MTAHENIPADDAQAVLDDLNEFRQSIDNIDAALIHLLAERFKCTQKVGKLKAEHGLPASDPGREARQIQRLRALAEGAHLDPAFAEKWFNFVVAEVIHHHVKLATPATAPAPAPALAAATPAAAAAPTPASGPTPGDRRATVALPAHTAVAPVHPNPVHSDPAHPNPAPATPAGAARPKPSPTRPSA</sequence>
<keyword evidence="1" id="KW-0413">Isomerase</keyword>
<evidence type="ECO:0000313" key="5">
    <source>
        <dbReference type="Proteomes" id="UP000537260"/>
    </source>
</evidence>
<dbReference type="GO" id="GO:0004106">
    <property type="term" value="F:chorismate mutase activity"/>
    <property type="evidence" value="ECO:0007669"/>
    <property type="project" value="InterPro"/>
</dbReference>
<dbReference type="InterPro" id="IPR010951">
    <property type="entry name" value="CM_bact"/>
</dbReference>
<reference evidence="4 5" key="1">
    <citation type="submission" date="2020-07" db="EMBL/GenBank/DDBJ databases">
        <title>Sequencing the genomes of 1000 actinobacteria strains.</title>
        <authorList>
            <person name="Klenk H.-P."/>
        </authorList>
    </citation>
    <scope>NUCLEOTIDE SEQUENCE [LARGE SCALE GENOMIC DNA]</scope>
    <source>
        <strain evidence="4 5">LI1</strain>
    </source>
</reference>